<dbReference type="Gene3D" id="3.20.20.80">
    <property type="entry name" value="Glycosidases"/>
    <property type="match status" value="1"/>
</dbReference>
<evidence type="ECO:0000256" key="4">
    <source>
        <dbReference type="PROSITE-ProRule" id="PRU01100"/>
    </source>
</evidence>
<organism evidence="7 8">
    <name type="scientific">Sedimentibacter acidaminivorans</name>
    <dbReference type="NCBI Taxonomy" id="913099"/>
    <lineage>
        <taxon>Bacteria</taxon>
        <taxon>Bacillati</taxon>
        <taxon>Bacillota</taxon>
        <taxon>Tissierellia</taxon>
        <taxon>Sedimentibacter</taxon>
    </lineage>
</organism>
<dbReference type="EMBL" id="JAGGKS010000001">
    <property type="protein sequence ID" value="MBP1924370.1"/>
    <property type="molecule type" value="Genomic_DNA"/>
</dbReference>
<feature type="active site" description="Nucleophile" evidence="4">
    <location>
        <position position="436"/>
    </location>
</feature>
<feature type="domain" description="GH26" evidence="6">
    <location>
        <begin position="186"/>
        <end position="499"/>
    </location>
</feature>
<dbReference type="InterPro" id="IPR022790">
    <property type="entry name" value="GH26_dom"/>
</dbReference>
<evidence type="ECO:0000313" key="7">
    <source>
        <dbReference type="EMBL" id="MBP1924370.1"/>
    </source>
</evidence>
<dbReference type="PANTHER" id="PTHR40079">
    <property type="entry name" value="MANNAN ENDO-1,4-BETA-MANNOSIDASE E-RELATED"/>
    <property type="match status" value="1"/>
</dbReference>
<gene>
    <name evidence="7" type="ORF">J2Z76_000223</name>
</gene>
<dbReference type="RefSeq" id="WP_209510137.1">
    <property type="nucleotide sequence ID" value="NZ_JAGGKS010000001.1"/>
</dbReference>
<proteinExistence type="inferred from homology"/>
<evidence type="ECO:0000313" key="8">
    <source>
        <dbReference type="Proteomes" id="UP001519342"/>
    </source>
</evidence>
<evidence type="ECO:0000256" key="5">
    <source>
        <dbReference type="SAM" id="SignalP"/>
    </source>
</evidence>
<reference evidence="7 8" key="1">
    <citation type="submission" date="2021-03" db="EMBL/GenBank/DDBJ databases">
        <title>Genomic Encyclopedia of Type Strains, Phase IV (KMG-IV): sequencing the most valuable type-strain genomes for metagenomic binning, comparative biology and taxonomic classification.</title>
        <authorList>
            <person name="Goeker M."/>
        </authorList>
    </citation>
    <scope>NUCLEOTIDE SEQUENCE [LARGE SCALE GENOMIC DNA]</scope>
    <source>
        <strain evidence="7 8">DSM 24004</strain>
    </source>
</reference>
<keyword evidence="2 4" id="KW-0378">Hydrolase</keyword>
<dbReference type="SUPFAM" id="SSF51445">
    <property type="entry name" value="(Trans)glycosidases"/>
    <property type="match status" value="1"/>
</dbReference>
<dbReference type="Pfam" id="PF02156">
    <property type="entry name" value="Glyco_hydro_26"/>
    <property type="match status" value="1"/>
</dbReference>
<evidence type="ECO:0000259" key="6">
    <source>
        <dbReference type="PROSITE" id="PS51764"/>
    </source>
</evidence>
<dbReference type="Proteomes" id="UP001519342">
    <property type="component" value="Unassembled WGS sequence"/>
</dbReference>
<evidence type="ECO:0000256" key="2">
    <source>
        <dbReference type="ARBA" id="ARBA00022801"/>
    </source>
</evidence>
<sequence>MNFKKYLAISLIALAITSNLAYGDETYSDESTQITSYSTSYNKYTNNPFGYQIVLPKYLILNEDIVNVKSRFESKNLVVEVLYDDFNNTLDTKYSYNIYGNNGIKRNDEFEVTAEYEHPFGGVSSHITLYERRKLKGDEIDRNYYATIAIPRTSKEIVTVFIKSAAPIYIDYIMPSFKFIDKSGKMKEDKVFEPVKKQFDVLTQEFYEQYFEKNDKIDFGIFEPTFPTYQYRLVQLENLYNYNFPVTLTYNSFVLPFKSAYMEKAKELGKVVEYTLYTTDMIENKEKDITLEIIEGKYDDYLDSLAESFNEYDFPVLFRINNEMNGAWVLYSSYFVGKDTDLYIECWRYIYDKFKEKGVDNLIFVWNPNELSFPNFSYNNYLSYYPGNDYVDVVGLTAYNTGNYYKGETWRKFEEAYDAFYYDYESHFKHPMMITEFSCSTTGGNKSEWFVDMFNTITKYEKIKIAVLWNGQDYDMTKPTKTVSRNYRLDQDDNVINALIEGFKKFK</sequence>
<keyword evidence="3 4" id="KW-0326">Glycosidase</keyword>
<keyword evidence="8" id="KW-1185">Reference proteome</keyword>
<evidence type="ECO:0000256" key="1">
    <source>
        <dbReference type="ARBA" id="ARBA00007754"/>
    </source>
</evidence>
<feature type="active site" description="Proton donor" evidence="4">
    <location>
        <position position="323"/>
    </location>
</feature>
<feature type="chain" id="PRO_5046307181" description="GH26 domain-containing protein" evidence="5">
    <location>
        <begin position="24"/>
        <end position="507"/>
    </location>
</feature>
<protein>
    <recommendedName>
        <fullName evidence="6">GH26 domain-containing protein</fullName>
    </recommendedName>
</protein>
<dbReference type="InterPro" id="IPR017853">
    <property type="entry name" value="GH"/>
</dbReference>
<feature type="signal peptide" evidence="5">
    <location>
        <begin position="1"/>
        <end position="23"/>
    </location>
</feature>
<dbReference type="PANTHER" id="PTHR40079:SF4">
    <property type="entry name" value="GH26 DOMAIN-CONTAINING PROTEIN-RELATED"/>
    <property type="match status" value="1"/>
</dbReference>
<comment type="caution">
    <text evidence="7">The sequence shown here is derived from an EMBL/GenBank/DDBJ whole genome shotgun (WGS) entry which is preliminary data.</text>
</comment>
<dbReference type="InterPro" id="IPR000805">
    <property type="entry name" value="Glyco_hydro_26"/>
</dbReference>
<dbReference type="PROSITE" id="PS51764">
    <property type="entry name" value="GH26"/>
    <property type="match status" value="1"/>
</dbReference>
<name>A0ABS4G9L0_9FIRM</name>
<accession>A0ABS4G9L0</accession>
<comment type="similarity">
    <text evidence="1 4">Belongs to the glycosyl hydrolase 26 family.</text>
</comment>
<evidence type="ECO:0000256" key="3">
    <source>
        <dbReference type="ARBA" id="ARBA00023295"/>
    </source>
</evidence>
<keyword evidence="5" id="KW-0732">Signal</keyword>